<keyword evidence="3 6" id="KW-0732">Signal</keyword>
<evidence type="ECO:0000259" key="7">
    <source>
        <dbReference type="Pfam" id="PF11765"/>
    </source>
</evidence>
<dbReference type="Proteomes" id="UP000005220">
    <property type="component" value="Chromosome 9"/>
</dbReference>
<gene>
    <name evidence="8" type="primary">KAFR0I02570</name>
    <name evidence="8" type="ORF">KAFR_0I02570</name>
</gene>
<dbReference type="GO" id="GO:0005576">
    <property type="term" value="C:extracellular region"/>
    <property type="evidence" value="ECO:0007669"/>
    <property type="project" value="UniProtKB-SubCell"/>
</dbReference>
<dbReference type="RefSeq" id="XP_003959171.1">
    <property type="nucleotide sequence ID" value="XM_003959122.1"/>
</dbReference>
<evidence type="ECO:0000256" key="3">
    <source>
        <dbReference type="ARBA" id="ARBA00022729"/>
    </source>
</evidence>
<evidence type="ECO:0000313" key="8">
    <source>
        <dbReference type="EMBL" id="CCF60036.1"/>
    </source>
</evidence>
<dbReference type="Pfam" id="PF11765">
    <property type="entry name" value="Hyphal_reg_CWP"/>
    <property type="match status" value="1"/>
</dbReference>
<evidence type="ECO:0000313" key="9">
    <source>
        <dbReference type="Proteomes" id="UP000005220"/>
    </source>
</evidence>
<evidence type="ECO:0000256" key="1">
    <source>
        <dbReference type="ARBA" id="ARBA00004613"/>
    </source>
</evidence>
<dbReference type="AlphaFoldDB" id="H2B086"/>
<protein>
    <recommendedName>
        <fullName evidence="7">Hyphally-regulated cell wall protein N-terminal domain-containing protein</fullName>
    </recommendedName>
</protein>
<feature type="chain" id="PRO_5003559775" description="Hyphally-regulated cell wall protein N-terminal domain-containing protein" evidence="6">
    <location>
        <begin position="25"/>
        <end position="770"/>
    </location>
</feature>
<feature type="region of interest" description="Disordered" evidence="5">
    <location>
        <begin position="414"/>
        <end position="447"/>
    </location>
</feature>
<dbReference type="Pfam" id="PF20646">
    <property type="entry name" value="Hpf1_C"/>
    <property type="match status" value="3"/>
</dbReference>
<dbReference type="HOGENOM" id="CLU_362923_0_0_1"/>
<keyword evidence="4" id="KW-0325">Glycoprotein</keyword>
<sequence>MKKVSNFLYKISLLLTALFSTVFAETFSGNEVIQGSTFFTGAVSVSADSTLVIESGLLHYFFNTVTNNGNLYICERSSTNIGMGIYIYQSLYNYGTFLVDDSMASTALSLHYSGAVFYNTGDMYFKSSSSLLGGASIKITSSSFYNSGILSFNTSTSGTTGKVTLGSGVVLLGLLSKMTNDGTICLESTTFDQTTNIEGSGCIDVGSNAALTVDHTYTSLSDQTIYMSSTSSVVNFDRLTGSHTYILRGFGGGNKIYFPFVILSYNYDSTTGVLKVISALSSCEIQIGTGYSSSGFSKINNGIILQSGLTYSADAPDTTRPSVCAACNNAPSCSDTGSYSTLTNSYTNSELPSAWTTTMSTGTVTVTLGNSYYYTTDSAGSTYIADTIYIVTGSDAATPTSSSAEASTISVSASTSTSDVTSSNSIPNTSVSSSGSVSLSSNEGSGTSPIASVASTMTFSSTTVTLASTESESLPYYTTTVTSGSSSETLVVSEYTTTNSVGDATTVTTTSTVSGTDLPVYTTTVVISGSDTETLVVSEYTTVEPDGQTTTEFTTYTVTNSAGPLPSYTTTVEENGSTLTYIVSGYTTTNSEGQTVTRESSSLVNAGKSTVYATTVTNVDVTSTLIVCECTLTKSNGETVSTLTTYPASVTQSNMSGNSYTTTVVCPETVTVIECDYETTDSNGSTIEVHSIYTTAAAETKAAAAATHVPSGTTEASNAAATATATAVSVVSFPTVSTAVAVSTYEGKAMKVQELTTWLMLLLGAFTVLI</sequence>
<evidence type="ECO:0000256" key="6">
    <source>
        <dbReference type="SAM" id="SignalP"/>
    </source>
</evidence>
<accession>H2B086</accession>
<feature type="signal peptide" evidence="6">
    <location>
        <begin position="1"/>
        <end position="24"/>
    </location>
</feature>
<name>H2B086_KAZAF</name>
<proteinExistence type="predicted"/>
<keyword evidence="9" id="KW-1185">Reference proteome</keyword>
<dbReference type="OrthoDB" id="4022214at2759"/>
<organism evidence="8 9">
    <name type="scientific">Kazachstania africana (strain ATCC 22294 / BCRC 22015 / CBS 2517 / CECT 1963 / NBRC 1671 / NRRL Y-8276)</name>
    <name type="common">Yeast</name>
    <name type="synonym">Kluyveromyces africanus</name>
    <dbReference type="NCBI Taxonomy" id="1071382"/>
    <lineage>
        <taxon>Eukaryota</taxon>
        <taxon>Fungi</taxon>
        <taxon>Dikarya</taxon>
        <taxon>Ascomycota</taxon>
        <taxon>Saccharomycotina</taxon>
        <taxon>Saccharomycetes</taxon>
        <taxon>Saccharomycetales</taxon>
        <taxon>Saccharomycetaceae</taxon>
        <taxon>Kazachstania</taxon>
    </lineage>
</organism>
<dbReference type="GO" id="GO:0009277">
    <property type="term" value="C:fungal-type cell wall"/>
    <property type="evidence" value="ECO:0007669"/>
    <property type="project" value="UniProtKB-ARBA"/>
</dbReference>
<dbReference type="eggNOG" id="KOG1216">
    <property type="taxonomic scope" value="Eukaryota"/>
</dbReference>
<dbReference type="GeneID" id="13883672"/>
<evidence type="ECO:0000256" key="2">
    <source>
        <dbReference type="ARBA" id="ARBA00022525"/>
    </source>
</evidence>
<dbReference type="InParanoid" id="H2B086"/>
<evidence type="ECO:0000256" key="4">
    <source>
        <dbReference type="ARBA" id="ARBA00023180"/>
    </source>
</evidence>
<comment type="subcellular location">
    <subcellularLocation>
        <location evidence="1">Secreted</location>
    </subcellularLocation>
</comment>
<feature type="domain" description="Hyphally-regulated cell wall protein N-terminal" evidence="7">
    <location>
        <begin position="17"/>
        <end position="333"/>
    </location>
</feature>
<dbReference type="InterPro" id="IPR021031">
    <property type="entry name" value="Hyphal-reg_cell_wall_N"/>
</dbReference>
<reference evidence="8 9" key="1">
    <citation type="journal article" date="2011" name="Proc. Natl. Acad. Sci. U.S.A.">
        <title>Evolutionary erosion of yeast sex chromosomes by mating-type switching accidents.</title>
        <authorList>
            <person name="Gordon J.L."/>
            <person name="Armisen D."/>
            <person name="Proux-Wera E."/>
            <person name="Oheigeartaigh S.S."/>
            <person name="Byrne K.P."/>
            <person name="Wolfe K.H."/>
        </authorList>
    </citation>
    <scope>NUCLEOTIDE SEQUENCE [LARGE SCALE GENOMIC DNA]</scope>
    <source>
        <strain evidence="9">ATCC 22294 / BCRC 22015 / CBS 2517 / CECT 1963 / NBRC 1671 / NRRL Y-8276</strain>
    </source>
</reference>
<dbReference type="KEGG" id="kaf:KAFR_0I02570"/>
<dbReference type="InterPro" id="IPR049451">
    <property type="entry name" value="AWP2-like_YTTT_rpt"/>
</dbReference>
<dbReference type="EMBL" id="HE650829">
    <property type="protein sequence ID" value="CCF60036.1"/>
    <property type="molecule type" value="Genomic_DNA"/>
</dbReference>
<evidence type="ECO:0000256" key="5">
    <source>
        <dbReference type="SAM" id="MobiDB-lite"/>
    </source>
</evidence>
<keyword evidence="2" id="KW-0964">Secreted</keyword>